<gene>
    <name evidence="5" type="ORF">AAIA72_04300</name>
</gene>
<name>A0AB39UYU5_9GAMM</name>
<dbReference type="InterPro" id="IPR050204">
    <property type="entry name" value="AraC_XylS_family_regulators"/>
</dbReference>
<evidence type="ECO:0000259" key="4">
    <source>
        <dbReference type="PROSITE" id="PS01124"/>
    </source>
</evidence>
<dbReference type="InterPro" id="IPR029062">
    <property type="entry name" value="Class_I_gatase-like"/>
</dbReference>
<dbReference type="InterPro" id="IPR018060">
    <property type="entry name" value="HTH_AraC"/>
</dbReference>
<dbReference type="GO" id="GO:0003700">
    <property type="term" value="F:DNA-binding transcription factor activity"/>
    <property type="evidence" value="ECO:0007669"/>
    <property type="project" value="InterPro"/>
</dbReference>
<dbReference type="PROSITE" id="PS00041">
    <property type="entry name" value="HTH_ARAC_FAMILY_1"/>
    <property type="match status" value="1"/>
</dbReference>
<evidence type="ECO:0000256" key="3">
    <source>
        <dbReference type="ARBA" id="ARBA00023163"/>
    </source>
</evidence>
<dbReference type="InterPro" id="IPR020449">
    <property type="entry name" value="Tscrpt_reg_AraC-type_HTH"/>
</dbReference>
<feature type="domain" description="HTH araC/xylS-type" evidence="4">
    <location>
        <begin position="209"/>
        <end position="307"/>
    </location>
</feature>
<dbReference type="AlphaFoldDB" id="A0AB39UYU5"/>
<dbReference type="Gene3D" id="3.40.50.880">
    <property type="match status" value="1"/>
</dbReference>
<organism evidence="5">
    <name type="scientific">Thermohahella caldifontis</name>
    <dbReference type="NCBI Taxonomy" id="3142973"/>
    <lineage>
        <taxon>Bacteria</taxon>
        <taxon>Pseudomonadati</taxon>
        <taxon>Pseudomonadota</taxon>
        <taxon>Gammaproteobacteria</taxon>
        <taxon>Oceanospirillales</taxon>
        <taxon>Hahellaceae</taxon>
        <taxon>Thermohahella</taxon>
    </lineage>
</organism>
<dbReference type="SMART" id="SM00342">
    <property type="entry name" value="HTH_ARAC"/>
    <property type="match status" value="1"/>
</dbReference>
<dbReference type="InterPro" id="IPR009057">
    <property type="entry name" value="Homeodomain-like_sf"/>
</dbReference>
<dbReference type="EMBL" id="CP154858">
    <property type="protein sequence ID" value="XDT73203.1"/>
    <property type="molecule type" value="Genomic_DNA"/>
</dbReference>
<keyword evidence="3" id="KW-0804">Transcription</keyword>
<evidence type="ECO:0000313" key="5">
    <source>
        <dbReference type="EMBL" id="XDT73203.1"/>
    </source>
</evidence>
<dbReference type="Pfam" id="PF12833">
    <property type="entry name" value="HTH_18"/>
    <property type="match status" value="1"/>
</dbReference>
<keyword evidence="2" id="KW-0238">DNA-binding</keyword>
<sequence length="313" mass="34600">MRLADTFTIVLLPDYCLLSAANVIKPLQDVLALDGREGEGISLWQLREKNVPGPIRAEALTGPVVASHLVLIGGNRASWPDEDQAVWLETMTAKAEWVMATGSASAWLVSSGRLKQGKVSAPELLLDPARVSPGIRLSSDLFSIEGKLTTCRAGTAPLDALLFWFRRWLGAEAAQSLAHGWVQERVGGTPARVRRLPDRQAVQEAPLLMEAIRLMEANVEEPLTTDDLSGHLGISRRQLERWFRKYLDTVPSRYYKEIRLEAAREKVRATRLPLAEIAVACGFSSAAHFATAYRDRYGCTPSQDREQVSGEKI</sequence>
<dbReference type="KEGG" id="tcd:AAIA72_04300"/>
<evidence type="ECO:0000256" key="2">
    <source>
        <dbReference type="ARBA" id="ARBA00023125"/>
    </source>
</evidence>
<dbReference type="PANTHER" id="PTHR46796:SF6">
    <property type="entry name" value="ARAC SUBFAMILY"/>
    <property type="match status" value="1"/>
</dbReference>
<dbReference type="PRINTS" id="PR00032">
    <property type="entry name" value="HTHARAC"/>
</dbReference>
<dbReference type="PROSITE" id="PS01124">
    <property type="entry name" value="HTH_ARAC_FAMILY_2"/>
    <property type="match status" value="1"/>
</dbReference>
<protein>
    <submittedName>
        <fullName evidence="5">Helix-turn-helix domain-containing protein</fullName>
    </submittedName>
</protein>
<keyword evidence="1" id="KW-0805">Transcription regulation</keyword>
<dbReference type="PANTHER" id="PTHR46796">
    <property type="entry name" value="HTH-TYPE TRANSCRIPTIONAL ACTIVATOR RHAS-RELATED"/>
    <property type="match status" value="1"/>
</dbReference>
<dbReference type="Gene3D" id="1.10.10.60">
    <property type="entry name" value="Homeodomain-like"/>
    <property type="match status" value="1"/>
</dbReference>
<accession>A0AB39UYU5</accession>
<dbReference type="SUPFAM" id="SSF46689">
    <property type="entry name" value="Homeodomain-like"/>
    <property type="match status" value="2"/>
</dbReference>
<evidence type="ECO:0000256" key="1">
    <source>
        <dbReference type="ARBA" id="ARBA00023015"/>
    </source>
</evidence>
<dbReference type="InterPro" id="IPR018062">
    <property type="entry name" value="HTH_AraC-typ_CS"/>
</dbReference>
<dbReference type="GO" id="GO:0043565">
    <property type="term" value="F:sequence-specific DNA binding"/>
    <property type="evidence" value="ECO:0007669"/>
    <property type="project" value="InterPro"/>
</dbReference>
<reference evidence="5" key="1">
    <citation type="submission" date="2024-05" db="EMBL/GenBank/DDBJ databases">
        <title>Genome sequencing of novel strain.</title>
        <authorList>
            <person name="Ganbat D."/>
            <person name="Ganbat S."/>
            <person name="Lee S.-J."/>
        </authorList>
    </citation>
    <scope>NUCLEOTIDE SEQUENCE</scope>
    <source>
        <strain evidence="5">SMD15-11</strain>
    </source>
</reference>
<proteinExistence type="predicted"/>
<dbReference type="SUPFAM" id="SSF52317">
    <property type="entry name" value="Class I glutamine amidotransferase-like"/>
    <property type="match status" value="1"/>
</dbReference>
<dbReference type="RefSeq" id="WP_369602197.1">
    <property type="nucleotide sequence ID" value="NZ_CP154858.1"/>
</dbReference>